<keyword evidence="3" id="KW-1185">Reference proteome</keyword>
<keyword evidence="1" id="KW-0812">Transmembrane</keyword>
<feature type="transmembrane region" description="Helical" evidence="1">
    <location>
        <begin position="61"/>
        <end position="81"/>
    </location>
</feature>
<evidence type="ECO:0008006" key="4">
    <source>
        <dbReference type="Google" id="ProtNLM"/>
    </source>
</evidence>
<feature type="transmembrane region" description="Helical" evidence="1">
    <location>
        <begin position="12"/>
        <end position="31"/>
    </location>
</feature>
<evidence type="ECO:0000256" key="1">
    <source>
        <dbReference type="SAM" id="Phobius"/>
    </source>
</evidence>
<dbReference type="RefSeq" id="WP_133443050.1">
    <property type="nucleotide sequence ID" value="NZ_SCWB01000002.1"/>
</dbReference>
<dbReference type="AlphaFoldDB" id="A0A4R6BX99"/>
<dbReference type="OrthoDB" id="2418064at2"/>
<reference evidence="2 3" key="1">
    <citation type="submission" date="2019-01" db="EMBL/GenBank/DDBJ databases">
        <title>Draft genome sequences of the type strains of six Macrococcus species.</title>
        <authorList>
            <person name="Mazhar S."/>
            <person name="Altermann E."/>
            <person name="Hill C."/>
            <person name="Mcauliffe O."/>
        </authorList>
    </citation>
    <scope>NUCLEOTIDE SEQUENCE [LARGE SCALE GENOMIC DNA]</scope>
    <source>
        <strain evidence="2 3">CCM4815</strain>
    </source>
</reference>
<protein>
    <recommendedName>
        <fullName evidence="4">DUF4064 domain-containing protein</fullName>
    </recommendedName>
</protein>
<evidence type="ECO:0000313" key="3">
    <source>
        <dbReference type="Proteomes" id="UP000294802"/>
    </source>
</evidence>
<accession>A0A4R6BX99</accession>
<dbReference type="EMBL" id="SCWB01000002">
    <property type="protein sequence ID" value="TDM12835.1"/>
    <property type="molecule type" value="Genomic_DNA"/>
</dbReference>
<gene>
    <name evidence="2" type="ORF">ERX29_02200</name>
</gene>
<organism evidence="2 3">
    <name type="scientific">Macrococcus lamae</name>
    <dbReference type="NCBI Taxonomy" id="198484"/>
    <lineage>
        <taxon>Bacteria</taxon>
        <taxon>Bacillati</taxon>
        <taxon>Bacillota</taxon>
        <taxon>Bacilli</taxon>
        <taxon>Bacillales</taxon>
        <taxon>Staphylococcaceae</taxon>
        <taxon>Macrococcus</taxon>
    </lineage>
</organism>
<evidence type="ECO:0000313" key="2">
    <source>
        <dbReference type="EMBL" id="TDM12835.1"/>
    </source>
</evidence>
<proteinExistence type="predicted"/>
<dbReference type="Proteomes" id="UP000294802">
    <property type="component" value="Unassembled WGS sequence"/>
</dbReference>
<name>A0A4R6BX99_9STAP</name>
<keyword evidence="1" id="KW-0472">Membrane</keyword>
<comment type="caution">
    <text evidence="2">The sequence shown here is derived from an EMBL/GenBank/DDBJ whole genome shotgun (WGS) entry which is preliminary data.</text>
</comment>
<sequence length="136" mass="15350">MNDFIKIPKRLAVISLIILTIIILLITLLYFSASSDFVQDFLAGQAGDSALPESTKALKEALLPLIVMILFPWALNLLGILYLNRYIIVSAVMFIVAGLLLLFTVVIPVLLITAGTMLIIRHRHYINHEKYKSYYE</sequence>
<keyword evidence="1" id="KW-1133">Transmembrane helix</keyword>
<feature type="transmembrane region" description="Helical" evidence="1">
    <location>
        <begin position="87"/>
        <end position="120"/>
    </location>
</feature>